<feature type="non-terminal residue" evidence="8">
    <location>
        <position position="1"/>
    </location>
</feature>
<dbReference type="InterPro" id="IPR000086">
    <property type="entry name" value="NUDIX_hydrolase_dom"/>
</dbReference>
<evidence type="ECO:0000313" key="8">
    <source>
        <dbReference type="EMBL" id="SUZ49322.1"/>
    </source>
</evidence>
<dbReference type="PROSITE" id="PS51462">
    <property type="entry name" value="NUDIX"/>
    <property type="match status" value="1"/>
</dbReference>
<keyword evidence="4" id="KW-0378">Hydrolase</keyword>
<dbReference type="PROSITE" id="PS00893">
    <property type="entry name" value="NUDIX_BOX"/>
    <property type="match status" value="1"/>
</dbReference>
<dbReference type="CDD" id="cd03426">
    <property type="entry name" value="NUDIX_CoAse_Nudt7"/>
    <property type="match status" value="1"/>
</dbReference>
<evidence type="ECO:0000256" key="3">
    <source>
        <dbReference type="ARBA" id="ARBA00022723"/>
    </source>
</evidence>
<dbReference type="AlphaFoldDB" id="A0A381N3Z3"/>
<comment type="cofactor">
    <cofactor evidence="2">
        <name>Mg(2+)</name>
        <dbReference type="ChEBI" id="CHEBI:18420"/>
    </cofactor>
</comment>
<dbReference type="InterPro" id="IPR020476">
    <property type="entry name" value="Nudix_hydrolase"/>
</dbReference>
<feature type="domain" description="Nudix hydrolase" evidence="7">
    <location>
        <begin position="70"/>
        <end position="207"/>
    </location>
</feature>
<dbReference type="Pfam" id="PF00293">
    <property type="entry name" value="NUDIX"/>
    <property type="match status" value="1"/>
</dbReference>
<dbReference type="InterPro" id="IPR045121">
    <property type="entry name" value="CoAse"/>
</dbReference>
<name>A0A381N3Z3_9ZZZZ</name>
<organism evidence="8">
    <name type="scientific">marine metagenome</name>
    <dbReference type="NCBI Taxonomy" id="408172"/>
    <lineage>
        <taxon>unclassified sequences</taxon>
        <taxon>metagenomes</taxon>
        <taxon>ecological metagenomes</taxon>
    </lineage>
</organism>
<keyword evidence="6" id="KW-0464">Manganese</keyword>
<gene>
    <name evidence="8" type="ORF">METZ01_LOCUS2176</name>
</gene>
<dbReference type="EMBL" id="UINC01000111">
    <property type="protein sequence ID" value="SUZ49322.1"/>
    <property type="molecule type" value="Genomic_DNA"/>
</dbReference>
<keyword evidence="3" id="KW-0479">Metal-binding</keyword>
<dbReference type="InterPro" id="IPR015797">
    <property type="entry name" value="NUDIX_hydrolase-like_dom_sf"/>
</dbReference>
<dbReference type="Gene3D" id="3.90.79.10">
    <property type="entry name" value="Nucleoside Triphosphate Pyrophosphohydrolase"/>
    <property type="match status" value="1"/>
</dbReference>
<evidence type="ECO:0000256" key="2">
    <source>
        <dbReference type="ARBA" id="ARBA00001946"/>
    </source>
</evidence>
<dbReference type="SUPFAM" id="SSF55811">
    <property type="entry name" value="Nudix"/>
    <property type="match status" value="1"/>
</dbReference>
<protein>
    <recommendedName>
        <fullName evidence="7">Nudix hydrolase domain-containing protein</fullName>
    </recommendedName>
</protein>
<evidence type="ECO:0000256" key="5">
    <source>
        <dbReference type="ARBA" id="ARBA00022842"/>
    </source>
</evidence>
<keyword evidence="5" id="KW-0460">Magnesium</keyword>
<evidence type="ECO:0000259" key="7">
    <source>
        <dbReference type="PROSITE" id="PS51462"/>
    </source>
</evidence>
<evidence type="ECO:0000256" key="1">
    <source>
        <dbReference type="ARBA" id="ARBA00001936"/>
    </source>
</evidence>
<accession>A0A381N3Z3</accession>
<proteinExistence type="predicted"/>
<dbReference type="GO" id="GO:0046872">
    <property type="term" value="F:metal ion binding"/>
    <property type="evidence" value="ECO:0007669"/>
    <property type="project" value="UniProtKB-KW"/>
</dbReference>
<dbReference type="GO" id="GO:0010945">
    <property type="term" value="F:coenzyme A diphosphatase activity"/>
    <property type="evidence" value="ECO:0007669"/>
    <property type="project" value="InterPro"/>
</dbReference>
<comment type="cofactor">
    <cofactor evidence="1">
        <name>Mn(2+)</name>
        <dbReference type="ChEBI" id="CHEBI:29035"/>
    </cofactor>
</comment>
<evidence type="ECO:0000256" key="6">
    <source>
        <dbReference type="ARBA" id="ARBA00023211"/>
    </source>
</evidence>
<evidence type="ECO:0000256" key="4">
    <source>
        <dbReference type="ARBA" id="ARBA00022801"/>
    </source>
</evidence>
<dbReference type="PANTHER" id="PTHR12992:SF11">
    <property type="entry name" value="MITOCHONDRIAL COENZYME A DIPHOSPHATASE NUDT8"/>
    <property type="match status" value="1"/>
</dbReference>
<dbReference type="PRINTS" id="PR00502">
    <property type="entry name" value="NUDIXFAMILY"/>
</dbReference>
<dbReference type="InterPro" id="IPR020084">
    <property type="entry name" value="NUDIX_hydrolase_CS"/>
</dbReference>
<sequence>VTDGVTFDLSLRRRLQANLDQHRVREHLDKGLTQAAVCVVVLDSDPVVHGGDPLASDESASNRKRLLADIPEPPTGFELTGSVEGTAGGAAVLLTRRGSRLKDHPGQWALPGGRVDSGETPVQAAMREASEEVGLDLTSENLLGRLDDYPTRSGYVISPFVFWVDGDTEPVANPAEVASIHRISIRELTRSDSPRFVKIPESDRPVVQLPVGGDLIHAPTGAVLYQFRAVAFDGDGVRVDELEQPVFAWR</sequence>
<dbReference type="PANTHER" id="PTHR12992">
    <property type="entry name" value="NUDIX HYDROLASE"/>
    <property type="match status" value="1"/>
</dbReference>
<reference evidence="8" key="1">
    <citation type="submission" date="2018-05" db="EMBL/GenBank/DDBJ databases">
        <authorList>
            <person name="Lanie J.A."/>
            <person name="Ng W.-L."/>
            <person name="Kazmierczak K.M."/>
            <person name="Andrzejewski T.M."/>
            <person name="Davidsen T.M."/>
            <person name="Wayne K.J."/>
            <person name="Tettelin H."/>
            <person name="Glass J.I."/>
            <person name="Rusch D."/>
            <person name="Podicherti R."/>
            <person name="Tsui H.-C.T."/>
            <person name="Winkler M.E."/>
        </authorList>
    </citation>
    <scope>NUCLEOTIDE SEQUENCE</scope>
</reference>